<protein>
    <recommendedName>
        <fullName evidence="1">C-Maf-inducing protein PH domain-containing protein</fullName>
    </recommendedName>
</protein>
<accession>A0A820RVT6</accession>
<evidence type="ECO:0000313" key="3">
    <source>
        <dbReference type="Proteomes" id="UP000663881"/>
    </source>
</evidence>
<feature type="non-terminal residue" evidence="2">
    <location>
        <position position="1"/>
    </location>
</feature>
<organism evidence="2 3">
    <name type="scientific">Adineta steineri</name>
    <dbReference type="NCBI Taxonomy" id="433720"/>
    <lineage>
        <taxon>Eukaryota</taxon>
        <taxon>Metazoa</taxon>
        <taxon>Spiralia</taxon>
        <taxon>Gnathifera</taxon>
        <taxon>Rotifera</taxon>
        <taxon>Eurotatoria</taxon>
        <taxon>Bdelloidea</taxon>
        <taxon>Adinetida</taxon>
        <taxon>Adinetidae</taxon>
        <taxon>Adineta</taxon>
    </lineage>
</organism>
<dbReference type="EMBL" id="CAJOAY010034022">
    <property type="protein sequence ID" value="CAF4442259.1"/>
    <property type="molecule type" value="Genomic_DNA"/>
</dbReference>
<evidence type="ECO:0000313" key="2">
    <source>
        <dbReference type="EMBL" id="CAF4442259.1"/>
    </source>
</evidence>
<reference evidence="2" key="1">
    <citation type="submission" date="2021-02" db="EMBL/GenBank/DDBJ databases">
        <authorList>
            <person name="Nowell W R."/>
        </authorList>
    </citation>
    <scope>NUCLEOTIDE SEQUENCE</scope>
</reference>
<comment type="caution">
    <text evidence="2">The sequence shown here is derived from an EMBL/GenBank/DDBJ whole genome shotgun (WGS) entry which is preliminary data.</text>
</comment>
<name>A0A820RVT6_9BILA</name>
<gene>
    <name evidence="2" type="ORF">OKA104_LOCUS53693</name>
</gene>
<sequence>MIDSDCHFYLRIVTNECVYFFQVNTIHLRDQWLYSIQWKRNKSKFERILRSANRP</sequence>
<evidence type="ECO:0000259" key="1">
    <source>
        <dbReference type="Pfam" id="PF23066"/>
    </source>
</evidence>
<dbReference type="AlphaFoldDB" id="A0A820RVT6"/>
<proteinExistence type="predicted"/>
<dbReference type="Pfam" id="PF23066">
    <property type="entry name" value="PH_21"/>
    <property type="match status" value="1"/>
</dbReference>
<feature type="domain" description="C-Maf-inducing protein PH" evidence="1">
    <location>
        <begin position="3"/>
        <end position="50"/>
    </location>
</feature>
<dbReference type="Proteomes" id="UP000663881">
    <property type="component" value="Unassembled WGS sequence"/>
</dbReference>
<dbReference type="InterPro" id="IPR056429">
    <property type="entry name" value="PH_CMIP"/>
</dbReference>